<evidence type="ECO:0000313" key="3">
    <source>
        <dbReference type="EMBL" id="KAK7063667.1"/>
    </source>
</evidence>
<protein>
    <submittedName>
        <fullName evidence="3">F-box domain-containing protein</fullName>
    </submittedName>
</protein>
<dbReference type="AlphaFoldDB" id="A0AAW0EDF9"/>
<sequence>MASAKQDYRTLSNAELRIRFAKVTSEIEQLHAELACLETTQESIADALESIVYPIVTLPAEIASDIFAHHIYGLKHEDPPGVIDLRFSRNEGPLWLAQVCRSWRAIVLNTPSLWCSVRVSSDPSWTPVPDWRQLLQCWLPRARGHTMYLDFIAGGDPRQTELLFPIAAAYCTQWRSFSGYLHTSDASAFDIIQHRVPLLHQLALQSKEDFSAPTPIASFSPRAARCFSAPQYLVLPWAQITNLTLCRLTVPDCINLLHYIPLLQLLSVDLHLPRSSNVRWPLPVALQHLHTLVVTDWELFEWTSSFFTFIACPRLTSFRISRSDNPDTLLDFLRRSQCALESLHTELQAVYDLAPLAYHVSLLTVSDMSANALACFCGRIATDPVFLPSLQSLQITQYTAAIPYSEITQMLSARWYNRGTKPKLSSFRLTRCVEEEEDDNDPYNRNDSSEPDEIPDPVIADKLRALVSDGLEIWIQSWQDEEYHVNKFSP</sequence>
<reference evidence="3 4" key="1">
    <citation type="journal article" date="2024" name="J Genomics">
        <title>Draft genome sequencing and assembly of Favolaschia claudopus CIRM-BRFM 2984 isolated from oak limbs.</title>
        <authorList>
            <person name="Navarro D."/>
            <person name="Drula E."/>
            <person name="Chaduli D."/>
            <person name="Cazenave R."/>
            <person name="Ahrendt S."/>
            <person name="Wang J."/>
            <person name="Lipzen A."/>
            <person name="Daum C."/>
            <person name="Barry K."/>
            <person name="Grigoriev I.V."/>
            <person name="Favel A."/>
            <person name="Rosso M.N."/>
            <person name="Martin F."/>
        </authorList>
    </citation>
    <scope>NUCLEOTIDE SEQUENCE [LARGE SCALE GENOMIC DNA]</scope>
    <source>
        <strain evidence="3 4">CIRM-BRFM 2984</strain>
    </source>
</reference>
<evidence type="ECO:0000256" key="1">
    <source>
        <dbReference type="SAM" id="Coils"/>
    </source>
</evidence>
<feature type="coiled-coil region" evidence="1">
    <location>
        <begin position="13"/>
        <end position="40"/>
    </location>
</feature>
<evidence type="ECO:0000256" key="2">
    <source>
        <dbReference type="SAM" id="MobiDB-lite"/>
    </source>
</evidence>
<dbReference type="Proteomes" id="UP001362999">
    <property type="component" value="Unassembled WGS sequence"/>
</dbReference>
<dbReference type="Gene3D" id="1.20.1280.50">
    <property type="match status" value="1"/>
</dbReference>
<gene>
    <name evidence="3" type="ORF">R3P38DRAFT_2819676</name>
</gene>
<comment type="caution">
    <text evidence="3">The sequence shown here is derived from an EMBL/GenBank/DDBJ whole genome shotgun (WGS) entry which is preliminary data.</text>
</comment>
<feature type="region of interest" description="Disordered" evidence="2">
    <location>
        <begin position="435"/>
        <end position="456"/>
    </location>
</feature>
<evidence type="ECO:0000313" key="4">
    <source>
        <dbReference type="Proteomes" id="UP001362999"/>
    </source>
</evidence>
<keyword evidence="4" id="KW-1185">Reference proteome</keyword>
<name>A0AAW0EDF9_9AGAR</name>
<accession>A0AAW0EDF9</accession>
<dbReference type="EMBL" id="JAWWNJ010000001">
    <property type="protein sequence ID" value="KAK7063667.1"/>
    <property type="molecule type" value="Genomic_DNA"/>
</dbReference>
<organism evidence="3 4">
    <name type="scientific">Favolaschia claudopus</name>
    <dbReference type="NCBI Taxonomy" id="2862362"/>
    <lineage>
        <taxon>Eukaryota</taxon>
        <taxon>Fungi</taxon>
        <taxon>Dikarya</taxon>
        <taxon>Basidiomycota</taxon>
        <taxon>Agaricomycotina</taxon>
        <taxon>Agaricomycetes</taxon>
        <taxon>Agaricomycetidae</taxon>
        <taxon>Agaricales</taxon>
        <taxon>Marasmiineae</taxon>
        <taxon>Mycenaceae</taxon>
        <taxon>Favolaschia</taxon>
    </lineage>
</organism>
<proteinExistence type="predicted"/>
<keyword evidence="1" id="KW-0175">Coiled coil</keyword>